<dbReference type="AlphaFoldDB" id="A0A9P0BK51"/>
<accession>A0A9P0BK51</accession>
<evidence type="ECO:0000313" key="1">
    <source>
        <dbReference type="EMBL" id="CAH0564874.1"/>
    </source>
</evidence>
<dbReference type="InterPro" id="IPR001938">
    <property type="entry name" value="Thaumatin"/>
</dbReference>
<proteinExistence type="predicted"/>
<sequence>MNIKYLIFKMSSTTIFIVALLAGSTFGKEVIVQNKGKVGLTVSVSGLSGIQLPPKGKSILDLPENWQGKISGCSELCDGPKTVADLTLSPTLDQYDVSLSNGFNIPIKVIPVHGGKCKAAVCASRKINKICPLESQVKNTLGEVVACKNNPLIEAICPKARIMECKAESIRVILG</sequence>
<dbReference type="Proteomes" id="UP001154078">
    <property type="component" value="Chromosome 9"/>
</dbReference>
<dbReference type="EMBL" id="OV121140">
    <property type="protein sequence ID" value="CAH0564874.1"/>
    <property type="molecule type" value="Genomic_DNA"/>
</dbReference>
<dbReference type="Pfam" id="PF00314">
    <property type="entry name" value="Thaumatin"/>
    <property type="match status" value="1"/>
</dbReference>
<dbReference type="OrthoDB" id="430315at2759"/>
<dbReference type="SMART" id="SM00205">
    <property type="entry name" value="THN"/>
    <property type="match status" value="1"/>
</dbReference>
<evidence type="ECO:0000313" key="2">
    <source>
        <dbReference type="Proteomes" id="UP001154078"/>
    </source>
</evidence>
<dbReference type="SUPFAM" id="SSF49870">
    <property type="entry name" value="Osmotin, thaumatin-like protein"/>
    <property type="match status" value="1"/>
</dbReference>
<organism evidence="1 2">
    <name type="scientific">Brassicogethes aeneus</name>
    <name type="common">Rape pollen beetle</name>
    <name type="synonym">Meligethes aeneus</name>
    <dbReference type="NCBI Taxonomy" id="1431903"/>
    <lineage>
        <taxon>Eukaryota</taxon>
        <taxon>Metazoa</taxon>
        <taxon>Ecdysozoa</taxon>
        <taxon>Arthropoda</taxon>
        <taxon>Hexapoda</taxon>
        <taxon>Insecta</taxon>
        <taxon>Pterygota</taxon>
        <taxon>Neoptera</taxon>
        <taxon>Endopterygota</taxon>
        <taxon>Coleoptera</taxon>
        <taxon>Polyphaga</taxon>
        <taxon>Cucujiformia</taxon>
        <taxon>Nitidulidae</taxon>
        <taxon>Meligethinae</taxon>
        <taxon>Brassicogethes</taxon>
    </lineage>
</organism>
<reference evidence="1" key="1">
    <citation type="submission" date="2021-12" db="EMBL/GenBank/DDBJ databases">
        <authorList>
            <person name="King R."/>
        </authorList>
    </citation>
    <scope>NUCLEOTIDE SEQUENCE</scope>
</reference>
<name>A0A9P0BK51_BRAAE</name>
<keyword evidence="2" id="KW-1185">Reference proteome</keyword>
<dbReference type="PROSITE" id="PS51367">
    <property type="entry name" value="THAUMATIN_2"/>
    <property type="match status" value="1"/>
</dbReference>
<dbReference type="Gene3D" id="2.60.110.10">
    <property type="entry name" value="Thaumatin"/>
    <property type="match status" value="1"/>
</dbReference>
<gene>
    <name evidence="1" type="ORF">MELIAE_LOCUS13321</name>
</gene>
<dbReference type="InterPro" id="IPR037176">
    <property type="entry name" value="Osmotin/thaumatin-like_sf"/>
</dbReference>
<dbReference type="PANTHER" id="PTHR31048">
    <property type="entry name" value="OS03G0233200 PROTEIN"/>
    <property type="match status" value="1"/>
</dbReference>
<protein>
    <submittedName>
        <fullName evidence="1">Uncharacterized protein</fullName>
    </submittedName>
</protein>